<proteinExistence type="predicted"/>
<feature type="chain" id="PRO_5034491352" evidence="1">
    <location>
        <begin position="23"/>
        <end position="156"/>
    </location>
</feature>
<protein>
    <submittedName>
        <fullName evidence="2">Uncharacterized protein</fullName>
    </submittedName>
</protein>
<dbReference type="EMBL" id="JAAMPI010001248">
    <property type="protein sequence ID" value="KAF4625993.1"/>
    <property type="molecule type" value="Genomic_DNA"/>
</dbReference>
<dbReference type="AlphaFoldDB" id="A0A8H4VX73"/>
<gene>
    <name evidence="2" type="ORF">G7Y89_g12173</name>
</gene>
<keyword evidence="1" id="KW-0732">Signal</keyword>
<dbReference type="Proteomes" id="UP000566819">
    <property type="component" value="Unassembled WGS sequence"/>
</dbReference>
<evidence type="ECO:0000256" key="1">
    <source>
        <dbReference type="SAM" id="SignalP"/>
    </source>
</evidence>
<organism evidence="2 3">
    <name type="scientific">Cudoniella acicularis</name>
    <dbReference type="NCBI Taxonomy" id="354080"/>
    <lineage>
        <taxon>Eukaryota</taxon>
        <taxon>Fungi</taxon>
        <taxon>Dikarya</taxon>
        <taxon>Ascomycota</taxon>
        <taxon>Pezizomycotina</taxon>
        <taxon>Leotiomycetes</taxon>
        <taxon>Helotiales</taxon>
        <taxon>Tricladiaceae</taxon>
        <taxon>Cudoniella</taxon>
    </lineage>
</organism>
<evidence type="ECO:0000313" key="2">
    <source>
        <dbReference type="EMBL" id="KAF4625993.1"/>
    </source>
</evidence>
<feature type="signal peptide" evidence="1">
    <location>
        <begin position="1"/>
        <end position="22"/>
    </location>
</feature>
<evidence type="ECO:0000313" key="3">
    <source>
        <dbReference type="Proteomes" id="UP000566819"/>
    </source>
</evidence>
<accession>A0A8H4VX73</accession>
<comment type="caution">
    <text evidence="2">The sequence shown here is derived from an EMBL/GenBank/DDBJ whole genome shotgun (WGS) entry which is preliminary data.</text>
</comment>
<reference evidence="2 3" key="1">
    <citation type="submission" date="2020-03" db="EMBL/GenBank/DDBJ databases">
        <title>Draft Genome Sequence of Cudoniella acicularis.</title>
        <authorList>
            <person name="Buettner E."/>
            <person name="Kellner H."/>
        </authorList>
    </citation>
    <scope>NUCLEOTIDE SEQUENCE [LARGE SCALE GENOMIC DNA]</scope>
    <source>
        <strain evidence="2 3">DSM 108380</strain>
    </source>
</reference>
<keyword evidence="3" id="KW-1185">Reference proteome</keyword>
<sequence length="156" mass="15974">MVKISLLSVALAISTFLTITTAVSTAPPFRLIVNPTGYTGSTLYLLANGNTTTDFYSAAECWVSPTSQLFCGDFNNAVGIPSGQNSSVLAACIASGSTTCTTGGWNIVQNSTPTISLTWPGYAFSYDTGSQTAYAVVSGSNAPDTAAVPATLVCGF</sequence>
<name>A0A8H4VX73_9HELO</name>